<dbReference type="PANTHER" id="PTHR47751:SF1">
    <property type="entry name" value="SUPERFAMILY HYDROLASE, PUTATIVE (AFU_ORTHOLOGUE AFUA_2G16580)-RELATED"/>
    <property type="match status" value="1"/>
</dbReference>
<evidence type="ECO:0000313" key="2">
    <source>
        <dbReference type="EMBL" id="MBF9239750.1"/>
    </source>
</evidence>
<dbReference type="InterPro" id="IPR051411">
    <property type="entry name" value="Polyketide_trans_af380"/>
</dbReference>
<gene>
    <name evidence="2" type="ORF">I2I05_20320</name>
</gene>
<dbReference type="SUPFAM" id="SSF53474">
    <property type="entry name" value="alpha/beta-Hydrolases"/>
    <property type="match status" value="1"/>
</dbReference>
<name>A0ABS0IPR3_9BACT</name>
<evidence type="ECO:0000313" key="3">
    <source>
        <dbReference type="Proteomes" id="UP000597617"/>
    </source>
</evidence>
<dbReference type="PROSITE" id="PS51318">
    <property type="entry name" value="TAT"/>
    <property type="match status" value="1"/>
</dbReference>
<feature type="domain" description="PET hydrolase/cutinase-like" evidence="1">
    <location>
        <begin position="75"/>
        <end position="197"/>
    </location>
</feature>
<dbReference type="Gene3D" id="1.10.10.800">
    <property type="match status" value="1"/>
</dbReference>
<keyword evidence="2" id="KW-0378">Hydrolase</keyword>
<comment type="caution">
    <text evidence="2">The sequence shown here is derived from an EMBL/GenBank/DDBJ whole genome shotgun (WGS) entry which is preliminary data.</text>
</comment>
<dbReference type="RefSeq" id="WP_196284098.1">
    <property type="nucleotide sequence ID" value="NZ_JADQDQ010000017.1"/>
</dbReference>
<dbReference type="PANTHER" id="PTHR47751">
    <property type="entry name" value="SUPERFAMILY HYDROLASE, PUTATIVE (AFU_ORTHOLOGUE AFUA_2G16580)-RELATED"/>
    <property type="match status" value="1"/>
</dbReference>
<dbReference type="InterPro" id="IPR006311">
    <property type="entry name" value="TAT_signal"/>
</dbReference>
<keyword evidence="3" id="KW-1185">Reference proteome</keyword>
<dbReference type="EMBL" id="JADQDQ010000017">
    <property type="protein sequence ID" value="MBF9239750.1"/>
    <property type="molecule type" value="Genomic_DNA"/>
</dbReference>
<evidence type="ECO:0000259" key="1">
    <source>
        <dbReference type="Pfam" id="PF12740"/>
    </source>
</evidence>
<dbReference type="InterPro" id="IPR041127">
    <property type="entry name" value="PET_hydrolase/cutinase-like"/>
</dbReference>
<dbReference type="GO" id="GO:0016787">
    <property type="term" value="F:hydrolase activity"/>
    <property type="evidence" value="ECO:0007669"/>
    <property type="project" value="UniProtKB-KW"/>
</dbReference>
<dbReference type="Pfam" id="PF12740">
    <property type="entry name" value="PETase"/>
    <property type="match status" value="1"/>
</dbReference>
<dbReference type="InterPro" id="IPR029058">
    <property type="entry name" value="AB_hydrolase_fold"/>
</dbReference>
<organism evidence="2 3">
    <name type="scientific">Hymenobacter jeongseonensis</name>
    <dbReference type="NCBI Taxonomy" id="2791027"/>
    <lineage>
        <taxon>Bacteria</taxon>
        <taxon>Pseudomonadati</taxon>
        <taxon>Bacteroidota</taxon>
        <taxon>Cytophagia</taxon>
        <taxon>Cytophagales</taxon>
        <taxon>Hymenobacteraceae</taxon>
        <taxon>Hymenobacter</taxon>
    </lineage>
</organism>
<protein>
    <submittedName>
        <fullName evidence="2">Alpha/beta hydrolase</fullName>
    </submittedName>
</protein>
<dbReference type="Gene3D" id="3.40.50.1820">
    <property type="entry name" value="alpha/beta hydrolase"/>
    <property type="match status" value="1"/>
</dbReference>
<proteinExistence type="predicted"/>
<accession>A0ABS0IPR3</accession>
<reference evidence="2 3" key="1">
    <citation type="submission" date="2020-11" db="EMBL/GenBank/DDBJ databases">
        <authorList>
            <person name="Kim M.K."/>
        </authorList>
    </citation>
    <scope>NUCLEOTIDE SEQUENCE [LARGE SCALE GENOMIC DNA]</scope>
    <source>
        <strain evidence="2 3">BT683</strain>
    </source>
</reference>
<sequence>MSQNKQEADTNRKRRLVQGRRLVATAALFGASAALSGFTGAPLSRAAPAVSPEPSHQPVAATVKSVQFPNGPLKMAGNLYLPAGFDAAKTYAAIVVVHPGGGVKEQTAGLYAQRLAAQGFIALAFDASHQGASEGLPRFLDDPMKRVGDISSAVDYLTTLAYVDAQRLGALGICAGSGATVKAAMTERRLKALATVSAVDVGAASRKGWDGQATQSGQLATLEAVAQQRTAEAAGAAPVYVPYVPNVGDKTAPRDLQEAADYYLTPRGQHPNAPNKMLLTSAGYGAVFNAFDQAETLLTQPLLIVAGSAAGSLWHSRDLYAKAAGPKDLVLISGATHMDLYDGKGAGLALDKLAPFFKRTL</sequence>
<dbReference type="Proteomes" id="UP000597617">
    <property type="component" value="Unassembled WGS sequence"/>
</dbReference>